<keyword evidence="1" id="KW-0732">Signal</keyword>
<dbReference type="CDD" id="cd05379">
    <property type="entry name" value="CAP_bacterial"/>
    <property type="match status" value="1"/>
</dbReference>
<evidence type="ECO:0000313" key="3">
    <source>
        <dbReference type="EMBL" id="ANP74561.1"/>
    </source>
</evidence>
<protein>
    <recommendedName>
        <fullName evidence="2">SCP domain-containing protein</fullName>
    </recommendedName>
</protein>
<feature type="chain" id="PRO_5039406178" description="SCP domain-containing protein" evidence="1">
    <location>
        <begin position="21"/>
        <end position="394"/>
    </location>
</feature>
<dbReference type="Gene3D" id="3.40.33.10">
    <property type="entry name" value="CAP"/>
    <property type="match status" value="1"/>
</dbReference>
<dbReference type="Proteomes" id="UP000092582">
    <property type="component" value="Chromosome 1"/>
</dbReference>
<dbReference type="Pfam" id="PF00188">
    <property type="entry name" value="CAP"/>
    <property type="match status" value="1"/>
</dbReference>
<name>A0A1B1BPX3_9MICO</name>
<dbReference type="EMBL" id="CP016282">
    <property type="protein sequence ID" value="ANP74561.1"/>
    <property type="molecule type" value="Genomic_DNA"/>
</dbReference>
<dbReference type="PANTHER" id="PTHR31157:SF1">
    <property type="entry name" value="SCP DOMAIN-CONTAINING PROTEIN"/>
    <property type="match status" value="1"/>
</dbReference>
<reference evidence="3 4" key="1">
    <citation type="submission" date="2016-06" db="EMBL/GenBank/DDBJ databases">
        <title>Genome sequencing of Cryobacterium arcticum PAMC 27867.</title>
        <authorList>
            <person name="Lee J."/>
            <person name="Kim O.-S."/>
        </authorList>
    </citation>
    <scope>NUCLEOTIDE SEQUENCE [LARGE SCALE GENOMIC DNA]</scope>
    <source>
        <strain evidence="3 4">PAMC 27867</strain>
    </source>
</reference>
<sequence precursor="true">MRTRLTLKLGAVLVALSVLAGGVGAANAAPADERSAVVRLTNETRTRDGGIPLVESDELNRVAQAWADEMAVSGYRHSDNTWRSDRLTQGWDTNGENIAQGYRDASQVMAGWIASSGHYANIMNDRYTRIGVGYNPSQKLWVQIFAGYPADRTATPPAPAGDTAAADAVTLAKVVYDSTIFEIVPGADGSETAVPLSFAKWRDVYRLRTPTPASTDFVKYPWSPTVYAVTFWPGGESKWMWTPLSFPQWLTAGQPAPRAAGWIKDSYYYQWGTSAEIFVEGADGVNHKLSYGEWAASGFRTQVQRSNEGYLKLSWAPEFARMLDLGTGAGRPLGYAEWQAEAFPTPRSVQRMPGDTFYSYRGNSTIWYAGPGMNRPVTVQEWQAAGSPAPAVRG</sequence>
<dbReference type="RefSeq" id="WP_066598482.1">
    <property type="nucleotide sequence ID" value="NZ_CP016282.1"/>
</dbReference>
<feature type="domain" description="SCP" evidence="2">
    <location>
        <begin position="32"/>
        <end position="155"/>
    </location>
</feature>
<dbReference type="PANTHER" id="PTHR31157">
    <property type="entry name" value="SCP DOMAIN-CONTAINING PROTEIN"/>
    <property type="match status" value="1"/>
</dbReference>
<dbReference type="InterPro" id="IPR014044">
    <property type="entry name" value="CAP_dom"/>
</dbReference>
<dbReference type="AlphaFoldDB" id="A0A1B1BPX3"/>
<dbReference type="STRING" id="670052.PA27867_3643"/>
<organism evidence="3 4">
    <name type="scientific">Cryobacterium arcticum</name>
    <dbReference type="NCBI Taxonomy" id="670052"/>
    <lineage>
        <taxon>Bacteria</taxon>
        <taxon>Bacillati</taxon>
        <taxon>Actinomycetota</taxon>
        <taxon>Actinomycetes</taxon>
        <taxon>Micrococcales</taxon>
        <taxon>Microbacteriaceae</taxon>
        <taxon>Cryobacterium</taxon>
    </lineage>
</organism>
<dbReference type="SUPFAM" id="SSF55797">
    <property type="entry name" value="PR-1-like"/>
    <property type="match status" value="1"/>
</dbReference>
<evidence type="ECO:0000256" key="1">
    <source>
        <dbReference type="SAM" id="SignalP"/>
    </source>
</evidence>
<proteinExistence type="predicted"/>
<dbReference type="OrthoDB" id="5123024at2"/>
<dbReference type="KEGG" id="cart:PA27867_3643"/>
<evidence type="ECO:0000259" key="2">
    <source>
        <dbReference type="SMART" id="SM00198"/>
    </source>
</evidence>
<dbReference type="InterPro" id="IPR035940">
    <property type="entry name" value="CAP_sf"/>
</dbReference>
<dbReference type="SMART" id="SM00198">
    <property type="entry name" value="SCP"/>
    <property type="match status" value="1"/>
</dbReference>
<accession>A0A1B1BPX3</accession>
<evidence type="ECO:0000313" key="4">
    <source>
        <dbReference type="Proteomes" id="UP000092582"/>
    </source>
</evidence>
<gene>
    <name evidence="3" type="ORF">PA27867_3643</name>
</gene>
<keyword evidence="4" id="KW-1185">Reference proteome</keyword>
<feature type="signal peptide" evidence="1">
    <location>
        <begin position="1"/>
        <end position="20"/>
    </location>
</feature>